<keyword evidence="1" id="KW-1133">Transmembrane helix</keyword>
<evidence type="ECO:0000256" key="1">
    <source>
        <dbReference type="SAM" id="Phobius"/>
    </source>
</evidence>
<comment type="caution">
    <text evidence="2">The sequence shown here is derived from an EMBL/GenBank/DDBJ whole genome shotgun (WGS) entry which is preliminary data.</text>
</comment>
<reference evidence="2 3" key="1">
    <citation type="submission" date="2018-05" db="EMBL/GenBank/DDBJ databases">
        <title>Reference genomes for bee gut microbiota database.</title>
        <authorList>
            <person name="Ellegaard K.M."/>
        </authorList>
    </citation>
    <scope>NUCLEOTIDE SEQUENCE [LARGE SCALE GENOMIC DNA]</scope>
    <source>
        <strain evidence="2 3">ESL0200</strain>
    </source>
</reference>
<dbReference type="RefSeq" id="WP_110451517.1">
    <property type="nucleotide sequence ID" value="NZ_QGLL01000001.1"/>
</dbReference>
<dbReference type="AlphaFoldDB" id="A0A318MBL4"/>
<evidence type="ECO:0000313" key="3">
    <source>
        <dbReference type="Proteomes" id="UP000247744"/>
    </source>
</evidence>
<proteinExistence type="predicted"/>
<feature type="transmembrane region" description="Helical" evidence="1">
    <location>
        <begin position="80"/>
        <end position="101"/>
    </location>
</feature>
<dbReference type="EMBL" id="QGLL01000001">
    <property type="protein sequence ID" value="PXY85692.1"/>
    <property type="molecule type" value="Genomic_DNA"/>
</dbReference>
<dbReference type="Proteomes" id="UP000247744">
    <property type="component" value="Unassembled WGS sequence"/>
</dbReference>
<dbReference type="OrthoDB" id="3232854at2"/>
<feature type="transmembrane region" description="Helical" evidence="1">
    <location>
        <begin position="113"/>
        <end position="137"/>
    </location>
</feature>
<keyword evidence="1" id="KW-0472">Membrane</keyword>
<name>A0A318MBL4_9BIFI</name>
<evidence type="ECO:0000313" key="2">
    <source>
        <dbReference type="EMBL" id="PXY85692.1"/>
    </source>
</evidence>
<sequence>MADGFNQLDQQLADSGYDEGLPDSFPPRPDIDERPIQIAHANIWSRFAAVTGLVSTLAGAALLAHAIAPSRLGVIGQVGISAWVGVSVGFALLTIILVAIARHSGPVPINRPSVGSTGIILLICGMLLTVAGLLIAYSSPKGIIKAPERDEAPISSPQAMTGGIDKAAGQCASGWHDISLGGYVGISQARYCTDTTMAYVVFDNDSAASLAKGPIRASVPDLLSRYGGGLKPQDLWLLTGKRWMVVGSKTQVTGLQGQWGGQAEPLISQR</sequence>
<feature type="transmembrane region" description="Helical" evidence="1">
    <location>
        <begin position="47"/>
        <end position="68"/>
    </location>
</feature>
<keyword evidence="1" id="KW-0812">Transmembrane</keyword>
<protein>
    <submittedName>
        <fullName evidence="2">Uncharacterized protein</fullName>
    </submittedName>
</protein>
<accession>A0A318MBL4</accession>
<organism evidence="2 3">
    <name type="scientific">Bifidobacterium asteroides</name>
    <dbReference type="NCBI Taxonomy" id="1684"/>
    <lineage>
        <taxon>Bacteria</taxon>
        <taxon>Bacillati</taxon>
        <taxon>Actinomycetota</taxon>
        <taxon>Actinomycetes</taxon>
        <taxon>Bifidobacteriales</taxon>
        <taxon>Bifidobacteriaceae</taxon>
        <taxon>Bifidobacterium</taxon>
    </lineage>
</organism>
<gene>
    <name evidence="2" type="ORF">DKK75_00490</name>
</gene>